<dbReference type="InterPro" id="IPR019775">
    <property type="entry name" value="WD40_repeat_CS"/>
</dbReference>
<gene>
    <name evidence="4" type="ORF">PISMIDRAFT_85423</name>
</gene>
<organism evidence="4 5">
    <name type="scientific">Pisolithus microcarpus 441</name>
    <dbReference type="NCBI Taxonomy" id="765257"/>
    <lineage>
        <taxon>Eukaryota</taxon>
        <taxon>Fungi</taxon>
        <taxon>Dikarya</taxon>
        <taxon>Basidiomycota</taxon>
        <taxon>Agaricomycotina</taxon>
        <taxon>Agaricomycetes</taxon>
        <taxon>Agaricomycetidae</taxon>
        <taxon>Boletales</taxon>
        <taxon>Sclerodermatineae</taxon>
        <taxon>Pisolithaceae</taxon>
        <taxon>Pisolithus</taxon>
    </lineage>
</organism>
<dbReference type="Gene3D" id="2.130.10.10">
    <property type="entry name" value="YVTN repeat-like/Quinoprotein amine dehydrogenase"/>
    <property type="match status" value="1"/>
</dbReference>
<dbReference type="HOGENOM" id="CLU_057712_0_0_1"/>
<sequence length="381" mass="41491">MNDVLRLNHGSDVYVVRSCHNEDGTDLLALGGEHSVEVYQISTATTSRRLATFHVGNRITALAWSPRSVSPSRSDEWVVEIAAAGIDFGLHLLTKSSSSAETTFQFGGGLSGHHGKVNDMCFCGGRDEDNMRYVATVSDDKMLMVWDLHPPLDISSAILSPEESSANDDSSSPSPRPQPTAYAISFSHPLTTVDSHPHSSKEFLVADCRGSVYLTDWRTDPHQTEQGTWRHSIVVELTESRAISNSLLATSSQWSGFAAWRRDSADIVGVSCGPRFAIWDLSKLRGGKPLQVGTSFADGGYTFRWCPTNSDYFAISAHSNARGAIIHVHNIGYVHAQPSVINIAPAPHRIRDFDFMAVCTQPVLAVALGHQVAVFALGDDR</sequence>
<name>A0A0C9Z1E0_9AGAM</name>
<protein>
    <submittedName>
        <fullName evidence="4">Uncharacterized protein</fullName>
    </submittedName>
</protein>
<dbReference type="EMBL" id="KN833685">
    <property type="protein sequence ID" value="KIK31355.1"/>
    <property type="molecule type" value="Genomic_DNA"/>
</dbReference>
<feature type="region of interest" description="Disordered" evidence="3">
    <location>
        <begin position="161"/>
        <end position="181"/>
    </location>
</feature>
<dbReference type="OrthoDB" id="340259at2759"/>
<proteinExistence type="predicted"/>
<accession>A0A0C9Z1E0</accession>
<dbReference type="SMART" id="SM00320">
    <property type="entry name" value="WD40"/>
    <property type="match status" value="2"/>
</dbReference>
<evidence type="ECO:0000313" key="4">
    <source>
        <dbReference type="EMBL" id="KIK31355.1"/>
    </source>
</evidence>
<dbReference type="Proteomes" id="UP000054018">
    <property type="component" value="Unassembled WGS sequence"/>
</dbReference>
<dbReference type="STRING" id="765257.A0A0C9Z1E0"/>
<dbReference type="PROSITE" id="PS00678">
    <property type="entry name" value="WD_REPEATS_1"/>
    <property type="match status" value="1"/>
</dbReference>
<evidence type="ECO:0000313" key="5">
    <source>
        <dbReference type="Proteomes" id="UP000054018"/>
    </source>
</evidence>
<reference evidence="5" key="2">
    <citation type="submission" date="2015-01" db="EMBL/GenBank/DDBJ databases">
        <title>Evolutionary Origins and Diversification of the Mycorrhizal Mutualists.</title>
        <authorList>
            <consortium name="DOE Joint Genome Institute"/>
            <consortium name="Mycorrhizal Genomics Consortium"/>
            <person name="Kohler A."/>
            <person name="Kuo A."/>
            <person name="Nagy L.G."/>
            <person name="Floudas D."/>
            <person name="Copeland A."/>
            <person name="Barry K.W."/>
            <person name="Cichocki N."/>
            <person name="Veneault-Fourrey C."/>
            <person name="LaButti K."/>
            <person name="Lindquist E.A."/>
            <person name="Lipzen A."/>
            <person name="Lundell T."/>
            <person name="Morin E."/>
            <person name="Murat C."/>
            <person name="Riley R."/>
            <person name="Ohm R."/>
            <person name="Sun H."/>
            <person name="Tunlid A."/>
            <person name="Henrissat B."/>
            <person name="Grigoriev I.V."/>
            <person name="Hibbett D.S."/>
            <person name="Martin F."/>
        </authorList>
    </citation>
    <scope>NUCLEOTIDE SEQUENCE [LARGE SCALE GENOMIC DNA]</scope>
    <source>
        <strain evidence="5">441</strain>
    </source>
</reference>
<dbReference type="InterPro" id="IPR015943">
    <property type="entry name" value="WD40/YVTN_repeat-like_dom_sf"/>
</dbReference>
<reference evidence="4 5" key="1">
    <citation type="submission" date="2014-04" db="EMBL/GenBank/DDBJ databases">
        <authorList>
            <consortium name="DOE Joint Genome Institute"/>
            <person name="Kuo A."/>
            <person name="Kohler A."/>
            <person name="Costa M.D."/>
            <person name="Nagy L.G."/>
            <person name="Floudas D."/>
            <person name="Copeland A."/>
            <person name="Barry K.W."/>
            <person name="Cichocki N."/>
            <person name="Veneault-Fourrey C."/>
            <person name="LaButti K."/>
            <person name="Lindquist E.A."/>
            <person name="Lipzen A."/>
            <person name="Lundell T."/>
            <person name="Morin E."/>
            <person name="Murat C."/>
            <person name="Sun H."/>
            <person name="Tunlid A."/>
            <person name="Henrissat B."/>
            <person name="Grigoriev I.V."/>
            <person name="Hibbett D.S."/>
            <person name="Martin F."/>
            <person name="Nordberg H.P."/>
            <person name="Cantor M.N."/>
            <person name="Hua S.X."/>
        </authorList>
    </citation>
    <scope>NUCLEOTIDE SEQUENCE [LARGE SCALE GENOMIC DNA]</scope>
    <source>
        <strain evidence="4 5">441</strain>
    </source>
</reference>
<dbReference type="InterPro" id="IPR036322">
    <property type="entry name" value="WD40_repeat_dom_sf"/>
</dbReference>
<evidence type="ECO:0000256" key="2">
    <source>
        <dbReference type="ARBA" id="ARBA00022737"/>
    </source>
</evidence>
<dbReference type="InterPro" id="IPR001680">
    <property type="entry name" value="WD40_rpt"/>
</dbReference>
<keyword evidence="5" id="KW-1185">Reference proteome</keyword>
<keyword evidence="1" id="KW-0853">WD repeat</keyword>
<dbReference type="PANTHER" id="PTHR22806:SF0">
    <property type="entry name" value="NUCLEOPORIN NUP37"/>
    <property type="match status" value="1"/>
</dbReference>
<feature type="compositionally biased region" description="Low complexity" evidence="3">
    <location>
        <begin position="161"/>
        <end position="173"/>
    </location>
</feature>
<dbReference type="AlphaFoldDB" id="A0A0C9Z1E0"/>
<evidence type="ECO:0000256" key="3">
    <source>
        <dbReference type="SAM" id="MobiDB-lite"/>
    </source>
</evidence>
<dbReference type="PANTHER" id="PTHR22806">
    <property type="entry name" value="NUCLEOPORIN NUP37 P37 -RELATED"/>
    <property type="match status" value="1"/>
</dbReference>
<dbReference type="GO" id="GO:0031080">
    <property type="term" value="C:nuclear pore outer ring"/>
    <property type="evidence" value="ECO:0007669"/>
    <property type="project" value="InterPro"/>
</dbReference>
<dbReference type="InterPro" id="IPR037626">
    <property type="entry name" value="NUP37"/>
</dbReference>
<dbReference type="SUPFAM" id="SSF50978">
    <property type="entry name" value="WD40 repeat-like"/>
    <property type="match status" value="1"/>
</dbReference>
<evidence type="ECO:0000256" key="1">
    <source>
        <dbReference type="ARBA" id="ARBA00022574"/>
    </source>
</evidence>
<keyword evidence="2" id="KW-0677">Repeat</keyword>